<dbReference type="PANTHER" id="PTHR35358:SF10">
    <property type="entry name" value="PLANT PHOSPHOLIPASE-LIKE PROTEIN"/>
    <property type="match status" value="1"/>
</dbReference>
<keyword evidence="3" id="KW-1185">Reference proteome</keyword>
<feature type="coiled-coil region" evidence="1">
    <location>
        <begin position="39"/>
        <end position="69"/>
    </location>
</feature>
<dbReference type="EMBL" id="JBANQN010000003">
    <property type="protein sequence ID" value="KAK6795858.1"/>
    <property type="molecule type" value="Genomic_DNA"/>
</dbReference>
<sequence>MLAEARDLEAAKIDVGWLSRRLNDISQAKQLLQDSCKLKEAKTRNLVVMETNKKELEELKEELAACIATCCVLQQRIHNKEDEFGIALSENEKIMQNFAALKSKVNSFLKKSLVNDLL</sequence>
<proteinExistence type="predicted"/>
<dbReference type="PANTHER" id="PTHR35358">
    <property type="entry name" value="OS06G0711100 PROTEIN"/>
    <property type="match status" value="1"/>
</dbReference>
<name>A0AAN8TWL4_SOLBU</name>
<reference evidence="2 3" key="1">
    <citation type="submission" date="2024-02" db="EMBL/GenBank/DDBJ databases">
        <title>de novo genome assembly of Solanum bulbocastanum strain 11H21.</title>
        <authorList>
            <person name="Hosaka A.J."/>
        </authorList>
    </citation>
    <scope>NUCLEOTIDE SEQUENCE [LARGE SCALE GENOMIC DNA]</scope>
    <source>
        <tissue evidence="2">Young leaves</tissue>
    </source>
</reference>
<evidence type="ECO:0000256" key="1">
    <source>
        <dbReference type="SAM" id="Coils"/>
    </source>
</evidence>
<comment type="caution">
    <text evidence="2">The sequence shown here is derived from an EMBL/GenBank/DDBJ whole genome shotgun (WGS) entry which is preliminary data.</text>
</comment>
<dbReference type="Proteomes" id="UP001371456">
    <property type="component" value="Unassembled WGS sequence"/>
</dbReference>
<organism evidence="2 3">
    <name type="scientific">Solanum bulbocastanum</name>
    <name type="common">Wild potato</name>
    <dbReference type="NCBI Taxonomy" id="147425"/>
    <lineage>
        <taxon>Eukaryota</taxon>
        <taxon>Viridiplantae</taxon>
        <taxon>Streptophyta</taxon>
        <taxon>Embryophyta</taxon>
        <taxon>Tracheophyta</taxon>
        <taxon>Spermatophyta</taxon>
        <taxon>Magnoliopsida</taxon>
        <taxon>eudicotyledons</taxon>
        <taxon>Gunneridae</taxon>
        <taxon>Pentapetalae</taxon>
        <taxon>asterids</taxon>
        <taxon>lamiids</taxon>
        <taxon>Solanales</taxon>
        <taxon>Solanaceae</taxon>
        <taxon>Solanoideae</taxon>
        <taxon>Solaneae</taxon>
        <taxon>Solanum</taxon>
    </lineage>
</organism>
<accession>A0AAN8TWL4</accession>
<gene>
    <name evidence="2" type="ORF">RDI58_009313</name>
</gene>
<dbReference type="AlphaFoldDB" id="A0AAN8TWL4"/>
<protein>
    <submittedName>
        <fullName evidence="2">Uncharacterized protein</fullName>
    </submittedName>
</protein>
<keyword evidence="1" id="KW-0175">Coiled coil</keyword>
<evidence type="ECO:0000313" key="3">
    <source>
        <dbReference type="Proteomes" id="UP001371456"/>
    </source>
</evidence>
<dbReference type="InterPro" id="IPR007942">
    <property type="entry name" value="PLipase-like"/>
</dbReference>
<evidence type="ECO:0000313" key="2">
    <source>
        <dbReference type="EMBL" id="KAK6795858.1"/>
    </source>
</evidence>
<dbReference type="Pfam" id="PF05278">
    <property type="entry name" value="PEARLI-4"/>
    <property type="match status" value="1"/>
</dbReference>